<dbReference type="OrthoDB" id="5312224at2759"/>
<dbReference type="EMBL" id="KV453842">
    <property type="protein sequence ID" value="ODV90182.1"/>
    <property type="molecule type" value="Genomic_DNA"/>
</dbReference>
<feature type="region of interest" description="Disordered" evidence="7">
    <location>
        <begin position="570"/>
        <end position="623"/>
    </location>
</feature>
<evidence type="ECO:0000256" key="7">
    <source>
        <dbReference type="SAM" id="MobiDB-lite"/>
    </source>
</evidence>
<dbReference type="GO" id="GO:0055085">
    <property type="term" value="P:transmembrane transport"/>
    <property type="evidence" value="ECO:0007669"/>
    <property type="project" value="TreeGrafter"/>
</dbReference>
<organism evidence="11 12">
    <name type="scientific">Tortispora caseinolytica NRRL Y-17796</name>
    <dbReference type="NCBI Taxonomy" id="767744"/>
    <lineage>
        <taxon>Eukaryota</taxon>
        <taxon>Fungi</taxon>
        <taxon>Dikarya</taxon>
        <taxon>Ascomycota</taxon>
        <taxon>Saccharomycotina</taxon>
        <taxon>Trigonopsidomycetes</taxon>
        <taxon>Trigonopsidales</taxon>
        <taxon>Trigonopsidaceae</taxon>
        <taxon>Tortispora</taxon>
    </lineage>
</organism>
<feature type="region of interest" description="Disordered" evidence="7">
    <location>
        <begin position="780"/>
        <end position="828"/>
    </location>
</feature>
<evidence type="ECO:0000259" key="10">
    <source>
        <dbReference type="SMART" id="SM01320"/>
    </source>
</evidence>
<dbReference type="GO" id="GO:0016020">
    <property type="term" value="C:membrane"/>
    <property type="evidence" value="ECO:0007669"/>
    <property type="project" value="UniProtKB-SubCell"/>
</dbReference>
<feature type="transmembrane region" description="Helical" evidence="8">
    <location>
        <begin position="430"/>
        <end position="449"/>
    </location>
</feature>
<comment type="subcellular location">
    <subcellularLocation>
        <location evidence="1">Membrane</location>
        <topology evidence="1">Multi-pass membrane protein</topology>
    </subcellularLocation>
</comment>
<evidence type="ECO:0000256" key="2">
    <source>
        <dbReference type="ARBA" id="ARBA00010642"/>
    </source>
</evidence>
<dbReference type="SMART" id="SM01320">
    <property type="entry name" value="TRP_N"/>
    <property type="match status" value="1"/>
</dbReference>
<dbReference type="InterPro" id="IPR010308">
    <property type="entry name" value="TRP_C"/>
</dbReference>
<feature type="region of interest" description="Disordered" evidence="7">
    <location>
        <begin position="655"/>
        <end position="709"/>
    </location>
</feature>
<evidence type="ECO:0000256" key="4">
    <source>
        <dbReference type="ARBA" id="ARBA00022729"/>
    </source>
</evidence>
<feature type="region of interest" description="Disordered" evidence="7">
    <location>
        <begin position="865"/>
        <end position="925"/>
    </location>
</feature>
<protein>
    <recommendedName>
        <fullName evidence="10">ML-like domain-containing protein</fullName>
    </recommendedName>
</protein>
<keyword evidence="5 8" id="KW-1133">Transmembrane helix</keyword>
<dbReference type="PANTHER" id="PTHR31145">
    <property type="entry name" value="INTEGRAL MEMBRANE PROTEIN (AFU_ORTHOLOGUE AFUA_7G01610)"/>
    <property type="match status" value="1"/>
</dbReference>
<feature type="transmembrane region" description="Helical" evidence="8">
    <location>
        <begin position="294"/>
        <end position="319"/>
    </location>
</feature>
<feature type="compositionally biased region" description="Polar residues" evidence="7">
    <location>
        <begin position="808"/>
        <end position="819"/>
    </location>
</feature>
<feature type="transmembrane region" description="Helical" evidence="8">
    <location>
        <begin position="375"/>
        <end position="396"/>
    </location>
</feature>
<feature type="compositionally biased region" description="Low complexity" evidence="7">
    <location>
        <begin position="685"/>
        <end position="702"/>
    </location>
</feature>
<reference evidence="12" key="1">
    <citation type="submission" date="2016-02" db="EMBL/GenBank/DDBJ databases">
        <title>Comparative genomics of biotechnologically important yeasts.</title>
        <authorList>
            <consortium name="DOE Joint Genome Institute"/>
            <person name="Riley R."/>
            <person name="Haridas S."/>
            <person name="Wolfe K.H."/>
            <person name="Lopes M.R."/>
            <person name="Hittinger C.T."/>
            <person name="Goker M."/>
            <person name="Salamov A."/>
            <person name="Wisecaver J."/>
            <person name="Long T.M."/>
            <person name="Aerts A.L."/>
            <person name="Barry K."/>
            <person name="Choi C."/>
            <person name="Clum A."/>
            <person name="Coughlan A.Y."/>
            <person name="Deshpande S."/>
            <person name="Douglass A.P."/>
            <person name="Hanson S.J."/>
            <person name="Klenk H.-P."/>
            <person name="Labutti K."/>
            <person name="Lapidus A."/>
            <person name="Lindquist E."/>
            <person name="Lipzen A."/>
            <person name="Meier-Kolthoff J.P."/>
            <person name="Ohm R.A."/>
            <person name="Otillar R.P."/>
            <person name="Pangilinan J."/>
            <person name="Peng Y."/>
            <person name="Rokas A."/>
            <person name="Rosa C.A."/>
            <person name="Scheuner C."/>
            <person name="Sibirny A.A."/>
            <person name="Slot J.C."/>
            <person name="Stielow J.B."/>
            <person name="Sun H."/>
            <person name="Kurtzman C.P."/>
            <person name="Blackwell M."/>
            <person name="Jeffries T.W."/>
            <person name="Grigoriev I.V."/>
        </authorList>
    </citation>
    <scope>NUCLEOTIDE SEQUENCE [LARGE SCALE GENOMIC DNA]</scope>
    <source>
        <strain evidence="12">NRRL Y-17796</strain>
    </source>
</reference>
<dbReference type="Pfam" id="PF06011">
    <property type="entry name" value="TRP"/>
    <property type="match status" value="1"/>
</dbReference>
<feature type="compositionally biased region" description="Basic and acidic residues" evidence="7">
    <location>
        <begin position="911"/>
        <end position="925"/>
    </location>
</feature>
<comment type="similarity">
    <text evidence="2">Belongs to the transient receptor potential (TRP) ion channel family.</text>
</comment>
<accession>A0A1E4TEI2</accession>
<feature type="compositionally biased region" description="Polar residues" evidence="7">
    <location>
        <begin position="600"/>
        <end position="623"/>
    </location>
</feature>
<dbReference type="InterPro" id="IPR040241">
    <property type="entry name" value="TRP_Flc/Pkd2-like"/>
</dbReference>
<keyword evidence="3 8" id="KW-0812">Transmembrane</keyword>
<dbReference type="PANTHER" id="PTHR31145:SF6">
    <property type="entry name" value="INTEGRAL MEMBRANE PROTEIN (AFU_ORTHOLOGUE AFUA_7G01610)"/>
    <property type="match status" value="1"/>
</dbReference>
<feature type="chain" id="PRO_5009163202" description="ML-like domain-containing protein" evidence="9">
    <location>
        <begin position="22"/>
        <end position="1017"/>
    </location>
</feature>
<feature type="transmembrane region" description="Helical" evidence="8">
    <location>
        <begin position="162"/>
        <end position="184"/>
    </location>
</feature>
<feature type="transmembrane region" description="Helical" evidence="8">
    <location>
        <begin position="518"/>
        <end position="547"/>
    </location>
</feature>
<feature type="signal peptide" evidence="9">
    <location>
        <begin position="1"/>
        <end position="21"/>
    </location>
</feature>
<keyword evidence="12" id="KW-1185">Reference proteome</keyword>
<evidence type="ECO:0000256" key="8">
    <source>
        <dbReference type="SAM" id="Phobius"/>
    </source>
</evidence>
<feature type="transmembrane region" description="Helical" evidence="8">
    <location>
        <begin position="487"/>
        <end position="506"/>
    </location>
</feature>
<gene>
    <name evidence="11" type="ORF">CANCADRAFT_31220</name>
</gene>
<evidence type="ECO:0000256" key="5">
    <source>
        <dbReference type="ARBA" id="ARBA00022989"/>
    </source>
</evidence>
<feature type="transmembrane region" description="Helical" evidence="8">
    <location>
        <begin position="455"/>
        <end position="475"/>
    </location>
</feature>
<feature type="transmembrane region" description="Helical" evidence="8">
    <location>
        <begin position="350"/>
        <end position="369"/>
    </location>
</feature>
<dbReference type="AlphaFoldDB" id="A0A1E4TEI2"/>
<evidence type="ECO:0000256" key="6">
    <source>
        <dbReference type="ARBA" id="ARBA00023136"/>
    </source>
</evidence>
<name>A0A1E4TEI2_9ASCO</name>
<proteinExistence type="inferred from homology"/>
<keyword evidence="4 9" id="KW-0732">Signal</keyword>
<evidence type="ECO:0000313" key="12">
    <source>
        <dbReference type="Proteomes" id="UP000095023"/>
    </source>
</evidence>
<dbReference type="InterPro" id="IPR032800">
    <property type="entry name" value="TRP_N"/>
</dbReference>
<evidence type="ECO:0000256" key="3">
    <source>
        <dbReference type="ARBA" id="ARBA00022692"/>
    </source>
</evidence>
<evidence type="ECO:0000256" key="9">
    <source>
        <dbReference type="SAM" id="SignalP"/>
    </source>
</evidence>
<sequence length="1017" mass="111108">MQLASLALVAQLALLAPLIFAVSVPFKNCLDPVTAQTSVFFLPLGYNVSYNKDNDNLSFLIPGNVSGVIQNVENGFQSSLEIETRLLDYSVIPATFVPLCSYSSASCPLEGYTVLHFMHDLSSSYQLVSLITQFRIVNPSGYVVGCVQAEFTPTFSSDVSHVFTYVVLALAIMMIIAVVLAAMLNPWSGSSDPLIWSSMFNFEPEAIRLVTPGLTDLLQYVQFAIFSASLSIHYPTFFQPIMVCITWVTGLINTPFSSHHNSISEQDNIYVIDQNAYGLSRLRSLVGLGSDADVWASFAVYTAVVLAALLVIVQIGFLIRHLYFRMFPGNITDLRHKYIPTMLGMCTRTFCNLFALPLVTYCCFAFLVAPTSPRVITAFAAIFLILYFCIWAVIFYKLYTTHPKQELYTDLQVVLAIGPVFNTLTPRRAASFNLVLFSATLARGIVFGGAQKSGIAQIAVLAVVEVLYCASIYFLRPYDRITNMNTYYTAISIARFCVIMLSIGFVSDDVAPYIKSWIGYAILLVHGIVLLFVFALQIIFTLVEIILRTIGTLSKNEMTPFAYGFARFKPRDPDQTTHKKTLANSPKSSSSEERTHLPFSHNTASFSTSGSIDANGGSPSISQADNYSRDMAAAAAAGIAAGAVGSHSVFYRQPRRSTVTRTRDASFFETPMEGSDDDFEYQHTPSPRAPLSRSSSNSKPPSIIDESESRDYAVREADVYYRRSREPLSAANRTRKFVTGPANPTSISTNVKNWIGRHIPRKANQKGFEVVRSKPVRAPVFNEDPEDVPDDAASSAPTTFGLVPNAGSKRSSLATGSNDISREEHTPRGRAKFASLLDTHAIETNSISGSVLSGAKSPSRLSFYRQGSGSISKEDAPLPTPPLIPTRAYDIGGNRSRSSSRAKGYANSEGIYKDTPTEARPTGRDDADYFGPFSFEARHSISSIPEPSGVQFTGADMAPVERTVSEDQIRITFAHETGNTHNIGLGLGQIESGSVSVHDVNDGVAESHGIVEPGSPQ</sequence>
<evidence type="ECO:0000313" key="11">
    <source>
        <dbReference type="EMBL" id="ODV90182.1"/>
    </source>
</evidence>
<feature type="domain" description="ML-like" evidence="10">
    <location>
        <begin position="19"/>
        <end position="158"/>
    </location>
</feature>
<keyword evidence="6 8" id="KW-0472">Membrane</keyword>
<dbReference type="Proteomes" id="UP000095023">
    <property type="component" value="Unassembled WGS sequence"/>
</dbReference>
<evidence type="ECO:0000256" key="1">
    <source>
        <dbReference type="ARBA" id="ARBA00004141"/>
    </source>
</evidence>